<comment type="catalytic activity">
    <reaction evidence="34">
        <text>malonyl-CoA + H2O = malonate + CoA + H(+)</text>
        <dbReference type="Rhea" id="RHEA:40219"/>
        <dbReference type="ChEBI" id="CHEBI:15377"/>
        <dbReference type="ChEBI" id="CHEBI:15378"/>
        <dbReference type="ChEBI" id="CHEBI:15792"/>
        <dbReference type="ChEBI" id="CHEBI:57287"/>
        <dbReference type="ChEBI" id="CHEBI:57384"/>
    </reaction>
    <physiologicalReaction direction="left-to-right" evidence="34">
        <dbReference type="Rhea" id="RHEA:40220"/>
    </physiologicalReaction>
</comment>
<evidence type="ECO:0000256" key="29">
    <source>
        <dbReference type="ARBA" id="ARBA00051522"/>
    </source>
</evidence>
<dbReference type="SUPFAM" id="SSF54637">
    <property type="entry name" value="Thioesterase/thiol ester dehydrase-isomerase"/>
    <property type="match status" value="2"/>
</dbReference>
<dbReference type="Gene3D" id="2.40.160.210">
    <property type="entry name" value="Acyl-CoA thioesterase, double hotdog domain"/>
    <property type="match status" value="1"/>
</dbReference>
<comment type="catalytic activity">
    <reaction evidence="23">
        <text>chenodeoxycholoyl-CoA + H2O = chenodeoxycholate + CoA + H(+)</text>
        <dbReference type="Rhea" id="RHEA:31511"/>
        <dbReference type="ChEBI" id="CHEBI:15377"/>
        <dbReference type="ChEBI" id="CHEBI:15378"/>
        <dbReference type="ChEBI" id="CHEBI:36234"/>
        <dbReference type="ChEBI" id="CHEBI:57287"/>
        <dbReference type="ChEBI" id="CHEBI:62989"/>
        <dbReference type="EC" id="3.1.2.27"/>
    </reaction>
    <physiologicalReaction direction="left-to-right" evidence="23">
        <dbReference type="Rhea" id="RHEA:31512"/>
    </physiologicalReaction>
</comment>
<evidence type="ECO:0000256" key="1">
    <source>
        <dbReference type="ARBA" id="ARBA00004253"/>
    </source>
</evidence>
<comment type="catalytic activity">
    <reaction evidence="22">
        <text>2-methyloctadecanoyl-CoA + H2O = 2-methyloctadecanoate + CoA + H(+)</text>
        <dbReference type="Rhea" id="RHEA:59940"/>
        <dbReference type="ChEBI" id="CHEBI:15377"/>
        <dbReference type="ChEBI" id="CHEBI:15378"/>
        <dbReference type="ChEBI" id="CHEBI:57287"/>
        <dbReference type="ChEBI" id="CHEBI:143530"/>
        <dbReference type="ChEBI" id="CHEBI:143531"/>
    </reaction>
    <physiologicalReaction direction="left-to-right" evidence="22">
        <dbReference type="Rhea" id="RHEA:59941"/>
    </physiologicalReaction>
</comment>
<dbReference type="OMA" id="QVWFRTN"/>
<evidence type="ECO:0000256" key="26">
    <source>
        <dbReference type="ARBA" id="ARBA00051390"/>
    </source>
</evidence>
<feature type="domain" description="Acyl-CoA thioesterase 2 C-terminal" evidence="49">
    <location>
        <begin position="181"/>
        <end position="285"/>
    </location>
</feature>
<comment type="catalytic activity">
    <reaction evidence="14">
        <text>dodecanoyl-CoA + H2O = dodecanoate + CoA + H(+)</text>
        <dbReference type="Rhea" id="RHEA:30135"/>
        <dbReference type="ChEBI" id="CHEBI:15377"/>
        <dbReference type="ChEBI" id="CHEBI:15378"/>
        <dbReference type="ChEBI" id="CHEBI:18262"/>
        <dbReference type="ChEBI" id="CHEBI:57287"/>
        <dbReference type="ChEBI" id="CHEBI:57375"/>
    </reaction>
    <physiologicalReaction direction="left-to-right" evidence="14">
        <dbReference type="Rhea" id="RHEA:30136"/>
    </physiologicalReaction>
</comment>
<keyword evidence="5" id="KW-0719">Serine esterase</keyword>
<dbReference type="CTD" id="6752733"/>
<evidence type="ECO:0000256" key="3">
    <source>
        <dbReference type="ARBA" id="ARBA00011738"/>
    </source>
</evidence>
<dbReference type="GO" id="GO:0033882">
    <property type="term" value="F:choloyl-CoA hydrolase activity"/>
    <property type="evidence" value="ECO:0007669"/>
    <property type="project" value="UniProtKB-EC"/>
</dbReference>
<evidence type="ECO:0000256" key="40">
    <source>
        <dbReference type="ARBA" id="ARBA00057463"/>
    </source>
</evidence>
<dbReference type="GO" id="GO:0006637">
    <property type="term" value="P:acyl-CoA metabolic process"/>
    <property type="evidence" value="ECO:0000318"/>
    <property type="project" value="GO_Central"/>
</dbReference>
<evidence type="ECO:0000256" key="36">
    <source>
        <dbReference type="ARBA" id="ARBA00052155"/>
    </source>
</evidence>
<accession>B3RVE3</accession>
<dbReference type="GO" id="GO:0004778">
    <property type="term" value="F:succinyl-CoA hydrolase activity"/>
    <property type="evidence" value="ECO:0007669"/>
    <property type="project" value="UniProtKB-EC"/>
</dbReference>
<evidence type="ECO:0000256" key="5">
    <source>
        <dbReference type="ARBA" id="ARBA00022487"/>
    </source>
</evidence>
<dbReference type="InParanoid" id="B3RVE3"/>
<evidence type="ECO:0000259" key="49">
    <source>
        <dbReference type="Pfam" id="PF02551"/>
    </source>
</evidence>
<evidence type="ECO:0000313" key="51">
    <source>
        <dbReference type="EMBL" id="EDV25979.1"/>
    </source>
</evidence>
<comment type="subcellular location">
    <subcellularLocation>
        <location evidence="1">Peroxisome matrix</location>
    </subcellularLocation>
</comment>
<evidence type="ECO:0000256" key="14">
    <source>
        <dbReference type="ARBA" id="ARBA00048074"/>
    </source>
</evidence>
<evidence type="ECO:0000256" key="17">
    <source>
        <dbReference type="ARBA" id="ARBA00050280"/>
    </source>
</evidence>
<comment type="catalytic activity">
    <reaction evidence="28">
        <text>glutaryl-CoA + H2O = glutarate + CoA + H(+)</text>
        <dbReference type="Rhea" id="RHEA:40575"/>
        <dbReference type="ChEBI" id="CHEBI:15377"/>
        <dbReference type="ChEBI" id="CHEBI:15378"/>
        <dbReference type="ChEBI" id="CHEBI:30921"/>
        <dbReference type="ChEBI" id="CHEBI:57287"/>
        <dbReference type="ChEBI" id="CHEBI:57378"/>
    </reaction>
    <physiologicalReaction direction="left-to-right" evidence="28">
        <dbReference type="Rhea" id="RHEA:40576"/>
    </physiologicalReaction>
</comment>
<comment type="catalytic activity">
    <reaction evidence="24">
        <text>hexanedioyl-CoA + H2O = hexanedioate + CoA + H(+)</text>
        <dbReference type="Rhea" id="RHEA:40583"/>
        <dbReference type="ChEBI" id="CHEBI:15377"/>
        <dbReference type="ChEBI" id="CHEBI:15378"/>
        <dbReference type="ChEBI" id="CHEBI:17128"/>
        <dbReference type="ChEBI" id="CHEBI:57287"/>
        <dbReference type="ChEBI" id="CHEBI:76327"/>
    </reaction>
    <physiologicalReaction direction="left-to-right" evidence="24">
        <dbReference type="Rhea" id="RHEA:40584"/>
    </physiologicalReaction>
</comment>
<dbReference type="EC" id="3.1.2.11" evidence="44"/>
<comment type="catalytic activity">
    <reaction evidence="15">
        <text>tetradecanoyl-CoA + H2O = tetradecanoate + CoA + H(+)</text>
        <dbReference type="Rhea" id="RHEA:40119"/>
        <dbReference type="ChEBI" id="CHEBI:15377"/>
        <dbReference type="ChEBI" id="CHEBI:15378"/>
        <dbReference type="ChEBI" id="CHEBI:30807"/>
        <dbReference type="ChEBI" id="CHEBI:57287"/>
        <dbReference type="ChEBI" id="CHEBI:57385"/>
    </reaction>
    <physiologicalReaction direction="left-to-right" evidence="15">
        <dbReference type="Rhea" id="RHEA:40120"/>
    </physiologicalReaction>
</comment>
<protein>
    <recommendedName>
        <fullName evidence="45">Acyl-coenzyme A thioesterase 8</fullName>
        <ecNumber evidence="4">3.1.2.1</ecNumber>
        <ecNumber evidence="44">3.1.2.11</ecNumber>
        <ecNumber evidence="43">3.1.2.27</ecNumber>
        <ecNumber evidence="42">3.1.2.3</ecNumber>
        <ecNumber evidence="41">3.1.2.5</ecNumber>
    </recommendedName>
    <alternativeName>
        <fullName evidence="46">Choloyl-coenzyme A thioesterase</fullName>
    </alternativeName>
    <alternativeName>
        <fullName evidence="48">Peroxisomal acyl-coenzyme A thioester hydrolase 1</fullName>
    </alternativeName>
    <alternativeName>
        <fullName evidence="47">Peroxisomal long-chain acyl-CoA thioesterase 1</fullName>
    </alternativeName>
</protein>
<evidence type="ECO:0000256" key="23">
    <source>
        <dbReference type="ARBA" id="ARBA00051199"/>
    </source>
</evidence>
<evidence type="ECO:0000256" key="2">
    <source>
        <dbReference type="ARBA" id="ARBA00006538"/>
    </source>
</evidence>
<comment type="catalytic activity">
    <reaction evidence="32">
        <text>dodecanedioyl-CoA + H2O = dodecanedioate + CoA + H(+)</text>
        <dbReference type="Rhea" id="RHEA:40595"/>
        <dbReference type="ChEBI" id="CHEBI:15377"/>
        <dbReference type="ChEBI" id="CHEBI:15378"/>
        <dbReference type="ChEBI" id="CHEBI:57287"/>
        <dbReference type="ChEBI" id="CHEBI:76273"/>
        <dbReference type="ChEBI" id="CHEBI:76315"/>
    </reaction>
    <physiologicalReaction direction="left-to-right" evidence="32">
        <dbReference type="Rhea" id="RHEA:40596"/>
    </physiologicalReaction>
</comment>
<comment type="catalytic activity">
    <reaction evidence="38">
        <text>succinyl-CoA + H2O = succinate + CoA + H(+)</text>
        <dbReference type="Rhea" id="RHEA:11516"/>
        <dbReference type="ChEBI" id="CHEBI:15377"/>
        <dbReference type="ChEBI" id="CHEBI:15378"/>
        <dbReference type="ChEBI" id="CHEBI:30031"/>
        <dbReference type="ChEBI" id="CHEBI:57287"/>
        <dbReference type="ChEBI" id="CHEBI:57292"/>
        <dbReference type="EC" id="3.1.2.3"/>
    </reaction>
    <physiologicalReaction direction="left-to-right" evidence="38">
        <dbReference type="Rhea" id="RHEA:11517"/>
    </physiologicalReaction>
</comment>
<dbReference type="HOGENOM" id="CLU_032690_1_0_1"/>
<comment type="catalytic activity">
    <reaction evidence="39">
        <text>acetyl-CoA + H2O = acetate + CoA + H(+)</text>
        <dbReference type="Rhea" id="RHEA:20289"/>
        <dbReference type="ChEBI" id="CHEBI:15377"/>
        <dbReference type="ChEBI" id="CHEBI:15378"/>
        <dbReference type="ChEBI" id="CHEBI:30089"/>
        <dbReference type="ChEBI" id="CHEBI:57287"/>
        <dbReference type="ChEBI" id="CHEBI:57288"/>
        <dbReference type="EC" id="3.1.2.1"/>
    </reaction>
    <physiologicalReaction direction="left-to-right" evidence="39">
        <dbReference type="Rhea" id="RHEA:20290"/>
    </physiologicalReaction>
</comment>
<comment type="catalytic activity">
    <reaction evidence="13">
        <text>decanoyl-CoA + H2O = decanoate + CoA + H(+)</text>
        <dbReference type="Rhea" id="RHEA:40059"/>
        <dbReference type="ChEBI" id="CHEBI:15377"/>
        <dbReference type="ChEBI" id="CHEBI:15378"/>
        <dbReference type="ChEBI" id="CHEBI:27689"/>
        <dbReference type="ChEBI" id="CHEBI:57287"/>
        <dbReference type="ChEBI" id="CHEBI:61430"/>
    </reaction>
    <physiologicalReaction direction="left-to-right" evidence="13">
        <dbReference type="Rhea" id="RHEA:40060"/>
    </physiologicalReaction>
</comment>
<evidence type="ECO:0000256" key="24">
    <source>
        <dbReference type="ARBA" id="ARBA00051261"/>
    </source>
</evidence>
<dbReference type="InterPro" id="IPR025652">
    <property type="entry name" value="TesB_C"/>
</dbReference>
<dbReference type="EMBL" id="DS985244">
    <property type="protein sequence ID" value="EDV25979.1"/>
    <property type="molecule type" value="Genomic_DNA"/>
</dbReference>
<dbReference type="GO" id="GO:0047617">
    <property type="term" value="F:fatty acyl-CoA hydrolase activity"/>
    <property type="evidence" value="ECO:0000318"/>
    <property type="project" value="GO_Central"/>
</dbReference>
<evidence type="ECO:0000256" key="4">
    <source>
        <dbReference type="ARBA" id="ARBA00011920"/>
    </source>
</evidence>
<dbReference type="CDD" id="cd03444">
    <property type="entry name" value="Thioesterase_II_repeat1"/>
    <property type="match status" value="1"/>
</dbReference>
<dbReference type="PANTHER" id="PTHR11066:SF34">
    <property type="entry name" value="ACYL-COENZYME A THIOESTERASE 8"/>
    <property type="match status" value="1"/>
</dbReference>
<evidence type="ECO:0000256" key="34">
    <source>
        <dbReference type="ARBA" id="ARBA00052089"/>
    </source>
</evidence>
<evidence type="ECO:0000256" key="28">
    <source>
        <dbReference type="ARBA" id="ARBA00051487"/>
    </source>
</evidence>
<dbReference type="PANTHER" id="PTHR11066">
    <property type="entry name" value="ACYL-COA THIOESTERASE"/>
    <property type="match status" value="1"/>
</dbReference>
<dbReference type="EC" id="3.1.2.1" evidence="4"/>
<comment type="function">
    <text evidence="40">Catalyzes the hydrolysis of acyl-CoAs into free fatty acids and coenzyme A (CoASH), regulating their respective intracellular levels. Displays no strong substrate specificity with respect to the carboxylic acid moiety of Acyl-CoAs. Hydrolyzes medium length (C2 to C20) straight-chain, saturated and unsaturated acyl-CoAS but is inactive towards substrates with longer aliphatic chains. Moreover, it catalyzes the hydrolysis of CoA esters of bile acids, such as choloyl-CoA and chenodeoxycholoyl-CoA and competes with bile acid CoA:amino acid N-acyltransferase (BAAT). Is also able to hydrolyze CoA esters of dicarboxylic acids. It is involved in the metabolic regulation of peroxisome proliferation.</text>
</comment>
<evidence type="ECO:0000256" key="30">
    <source>
        <dbReference type="ARBA" id="ARBA00051584"/>
    </source>
</evidence>
<evidence type="ECO:0000256" key="7">
    <source>
        <dbReference type="ARBA" id="ARBA00022832"/>
    </source>
</evidence>
<dbReference type="OrthoDB" id="68328at2759"/>
<dbReference type="GO" id="GO:0003986">
    <property type="term" value="F:acetyl-CoA hydrolase activity"/>
    <property type="evidence" value="ECO:0007669"/>
    <property type="project" value="UniProtKB-EC"/>
</dbReference>
<name>B3RVE3_TRIAD</name>
<dbReference type="GO" id="GO:0047603">
    <property type="term" value="F:acetoacetyl-CoA hydrolase activity"/>
    <property type="evidence" value="ECO:0007669"/>
    <property type="project" value="UniProtKB-EC"/>
</dbReference>
<evidence type="ECO:0000256" key="45">
    <source>
        <dbReference type="ARBA" id="ARBA00068564"/>
    </source>
</evidence>
<dbReference type="PhylomeDB" id="B3RVE3"/>
<evidence type="ECO:0000256" key="9">
    <source>
        <dbReference type="ARBA" id="ARBA00023140"/>
    </source>
</evidence>
<evidence type="ECO:0000256" key="18">
    <source>
        <dbReference type="ARBA" id="ARBA00050352"/>
    </source>
</evidence>
<dbReference type="RefSeq" id="XP_002112012.1">
    <property type="nucleotide sequence ID" value="XM_002111976.1"/>
</dbReference>
<reference evidence="51 52" key="1">
    <citation type="journal article" date="2008" name="Nature">
        <title>The Trichoplax genome and the nature of placozoans.</title>
        <authorList>
            <person name="Srivastava M."/>
            <person name="Begovic E."/>
            <person name="Chapman J."/>
            <person name="Putnam N.H."/>
            <person name="Hellsten U."/>
            <person name="Kawashima T."/>
            <person name="Kuo A."/>
            <person name="Mitros T."/>
            <person name="Salamov A."/>
            <person name="Carpenter M.L."/>
            <person name="Signorovitch A.Y."/>
            <person name="Moreno M.A."/>
            <person name="Kamm K."/>
            <person name="Grimwood J."/>
            <person name="Schmutz J."/>
            <person name="Shapiro H."/>
            <person name="Grigoriev I.V."/>
            <person name="Buss L.W."/>
            <person name="Schierwater B."/>
            <person name="Dellaporta S.L."/>
            <person name="Rokhsar D.S."/>
        </authorList>
    </citation>
    <scope>NUCLEOTIDE SEQUENCE [LARGE SCALE GENOMIC DNA]</scope>
    <source>
        <strain evidence="51 52">Grell-BS-1999</strain>
    </source>
</reference>
<dbReference type="GeneID" id="6752733"/>
<dbReference type="EC" id="3.1.2.5" evidence="41"/>
<evidence type="ECO:0000256" key="44">
    <source>
        <dbReference type="ARBA" id="ARBA00066473"/>
    </source>
</evidence>
<evidence type="ECO:0000259" key="50">
    <source>
        <dbReference type="Pfam" id="PF13622"/>
    </source>
</evidence>
<evidence type="ECO:0000256" key="43">
    <source>
        <dbReference type="ARBA" id="ARBA00066445"/>
    </source>
</evidence>
<evidence type="ECO:0000256" key="16">
    <source>
        <dbReference type="ARBA" id="ARBA00050199"/>
    </source>
</evidence>
<comment type="catalytic activity">
    <reaction evidence="12">
        <text>octanoyl-CoA + H2O = octanoate + CoA + H(+)</text>
        <dbReference type="Rhea" id="RHEA:30143"/>
        <dbReference type="ChEBI" id="CHEBI:15377"/>
        <dbReference type="ChEBI" id="CHEBI:15378"/>
        <dbReference type="ChEBI" id="CHEBI:25646"/>
        <dbReference type="ChEBI" id="CHEBI:57287"/>
        <dbReference type="ChEBI" id="CHEBI:57386"/>
    </reaction>
    <physiologicalReaction direction="left-to-right" evidence="12">
        <dbReference type="Rhea" id="RHEA:30144"/>
    </physiologicalReaction>
</comment>
<evidence type="ECO:0000256" key="48">
    <source>
        <dbReference type="ARBA" id="ARBA00081859"/>
    </source>
</evidence>
<evidence type="ECO:0000256" key="46">
    <source>
        <dbReference type="ARBA" id="ARBA00081170"/>
    </source>
</evidence>
<gene>
    <name evidence="51" type="ORF">TRIADDRAFT_50197</name>
</gene>
<evidence type="ECO:0000256" key="11">
    <source>
        <dbReference type="ARBA" id="ARBA00037002"/>
    </source>
</evidence>
<comment type="catalytic activity">
    <reaction evidence="29">
        <text>choloyl-CoA + H2O = cholate + CoA + H(+)</text>
        <dbReference type="Rhea" id="RHEA:14541"/>
        <dbReference type="ChEBI" id="CHEBI:15377"/>
        <dbReference type="ChEBI" id="CHEBI:15378"/>
        <dbReference type="ChEBI" id="CHEBI:29747"/>
        <dbReference type="ChEBI" id="CHEBI:57287"/>
        <dbReference type="ChEBI" id="CHEBI:57373"/>
        <dbReference type="EC" id="3.1.2.27"/>
    </reaction>
    <physiologicalReaction direction="left-to-right" evidence="29">
        <dbReference type="Rhea" id="RHEA:14542"/>
    </physiologicalReaction>
</comment>
<comment type="catalytic activity">
    <reaction evidence="10">
        <text>(5Z,8Z,11Z,14Z)-eicosatetraenoyl-CoA + H2O = (5Z,8Z,11Z,14Z)-eicosatetraenoate + CoA + H(+)</text>
        <dbReference type="Rhea" id="RHEA:40151"/>
        <dbReference type="ChEBI" id="CHEBI:15377"/>
        <dbReference type="ChEBI" id="CHEBI:15378"/>
        <dbReference type="ChEBI" id="CHEBI:32395"/>
        <dbReference type="ChEBI" id="CHEBI:57287"/>
        <dbReference type="ChEBI" id="CHEBI:57368"/>
    </reaction>
    <physiologicalReaction direction="left-to-right" evidence="10">
        <dbReference type="Rhea" id="RHEA:40152"/>
    </physiologicalReaction>
</comment>
<evidence type="ECO:0000256" key="31">
    <source>
        <dbReference type="ARBA" id="ARBA00051757"/>
    </source>
</evidence>
<comment type="catalytic activity">
    <reaction evidence="33">
        <text>eicosanoyl-CoA + H2O = eicosanoate + CoA + H(+)</text>
        <dbReference type="Rhea" id="RHEA:40147"/>
        <dbReference type="ChEBI" id="CHEBI:15377"/>
        <dbReference type="ChEBI" id="CHEBI:15378"/>
        <dbReference type="ChEBI" id="CHEBI:32360"/>
        <dbReference type="ChEBI" id="CHEBI:57287"/>
        <dbReference type="ChEBI" id="CHEBI:57380"/>
    </reaction>
    <physiologicalReaction direction="left-to-right" evidence="33">
        <dbReference type="Rhea" id="RHEA:40148"/>
    </physiologicalReaction>
</comment>
<comment type="catalytic activity">
    <reaction evidence="19">
        <text>decanedioyl-CoA + H2O = decanedioate + CoA + H(+)</text>
        <dbReference type="Rhea" id="RHEA:40591"/>
        <dbReference type="ChEBI" id="CHEBI:15377"/>
        <dbReference type="ChEBI" id="CHEBI:15378"/>
        <dbReference type="ChEBI" id="CHEBI:57287"/>
        <dbReference type="ChEBI" id="CHEBI:76283"/>
        <dbReference type="ChEBI" id="CHEBI:76316"/>
    </reaction>
    <physiologicalReaction direction="left-to-right" evidence="19">
        <dbReference type="Rhea" id="RHEA:40592"/>
    </physiologicalReaction>
</comment>
<comment type="catalytic activity">
    <reaction evidence="25">
        <text>(3S)-3-hydroxy-3-methylglutaryl-CoA + H2O = 3-hydroxy-3-methylglutarate + CoA + H(+)</text>
        <dbReference type="Rhea" id="RHEA:16305"/>
        <dbReference type="ChEBI" id="CHEBI:15377"/>
        <dbReference type="ChEBI" id="CHEBI:15378"/>
        <dbReference type="ChEBI" id="CHEBI:17325"/>
        <dbReference type="ChEBI" id="CHEBI:43074"/>
        <dbReference type="ChEBI" id="CHEBI:57287"/>
        <dbReference type="EC" id="3.1.2.5"/>
    </reaction>
    <physiologicalReaction direction="left-to-right" evidence="25">
        <dbReference type="Rhea" id="RHEA:16306"/>
    </physiologicalReaction>
</comment>
<dbReference type="GO" id="GO:0047994">
    <property type="term" value="F:hydroxymethylglutaryl-CoA hydrolase activity"/>
    <property type="evidence" value="ECO:0007669"/>
    <property type="project" value="UniProtKB-EC"/>
</dbReference>
<dbReference type="GO" id="GO:0009062">
    <property type="term" value="P:fatty acid catabolic process"/>
    <property type="evidence" value="ECO:0000318"/>
    <property type="project" value="GO_Central"/>
</dbReference>
<dbReference type="AlphaFoldDB" id="B3RVE3"/>
<dbReference type="Pfam" id="PF13622">
    <property type="entry name" value="4HBT_3"/>
    <property type="match status" value="1"/>
</dbReference>
<dbReference type="Proteomes" id="UP000009022">
    <property type="component" value="Unassembled WGS sequence"/>
</dbReference>
<evidence type="ECO:0000256" key="25">
    <source>
        <dbReference type="ARBA" id="ARBA00051360"/>
    </source>
</evidence>
<evidence type="ECO:0000256" key="27">
    <source>
        <dbReference type="ARBA" id="ARBA00051478"/>
    </source>
</evidence>
<dbReference type="EC" id="3.1.2.27" evidence="43"/>
<evidence type="ECO:0000256" key="47">
    <source>
        <dbReference type="ARBA" id="ARBA00081380"/>
    </source>
</evidence>
<dbReference type="InterPro" id="IPR003703">
    <property type="entry name" value="Acyl_CoA_thio"/>
</dbReference>
<evidence type="ECO:0000256" key="6">
    <source>
        <dbReference type="ARBA" id="ARBA00022801"/>
    </source>
</evidence>
<comment type="catalytic activity">
    <reaction evidence="30">
        <text>2,6-dimethylheptanoyl-CoA + H2O = 2,6-dimethylheptanoate + CoA + H(+)</text>
        <dbReference type="Rhea" id="RHEA:59952"/>
        <dbReference type="ChEBI" id="CHEBI:15377"/>
        <dbReference type="ChEBI" id="CHEBI:15378"/>
        <dbReference type="ChEBI" id="CHEBI:57287"/>
        <dbReference type="ChEBI" id="CHEBI:84847"/>
        <dbReference type="ChEBI" id="CHEBI:143533"/>
    </reaction>
    <physiologicalReaction direction="left-to-right" evidence="30">
        <dbReference type="Rhea" id="RHEA:59953"/>
    </physiologicalReaction>
</comment>
<keyword evidence="7" id="KW-0276">Fatty acid metabolism</keyword>
<evidence type="ECO:0000256" key="22">
    <source>
        <dbReference type="ARBA" id="ARBA00051162"/>
    </source>
</evidence>
<evidence type="ECO:0000256" key="10">
    <source>
        <dbReference type="ARBA" id="ARBA00035852"/>
    </source>
</evidence>
<dbReference type="GO" id="GO:0052689">
    <property type="term" value="F:carboxylic ester hydrolase activity"/>
    <property type="evidence" value="ECO:0007669"/>
    <property type="project" value="UniProtKB-KW"/>
</dbReference>
<evidence type="ECO:0000256" key="41">
    <source>
        <dbReference type="ARBA" id="ARBA00066312"/>
    </source>
</evidence>
<comment type="similarity">
    <text evidence="2">Belongs to the C/M/P thioester hydrolase family.</text>
</comment>
<evidence type="ECO:0000313" key="52">
    <source>
        <dbReference type="Proteomes" id="UP000009022"/>
    </source>
</evidence>
<comment type="catalytic activity">
    <reaction evidence="21">
        <text>octanedioyl-CoA + H2O = octanedioate + CoA + H(+)</text>
        <dbReference type="Rhea" id="RHEA:40587"/>
        <dbReference type="ChEBI" id="CHEBI:15377"/>
        <dbReference type="ChEBI" id="CHEBI:15378"/>
        <dbReference type="ChEBI" id="CHEBI:57287"/>
        <dbReference type="ChEBI" id="CHEBI:76282"/>
        <dbReference type="ChEBI" id="CHEBI:76317"/>
    </reaction>
    <physiologicalReaction direction="left-to-right" evidence="21">
        <dbReference type="Rhea" id="RHEA:40588"/>
    </physiologicalReaction>
</comment>
<evidence type="ECO:0000256" key="12">
    <source>
        <dbReference type="ARBA" id="ARBA00047588"/>
    </source>
</evidence>
<dbReference type="InterPro" id="IPR042171">
    <property type="entry name" value="Acyl-CoA_hotdog"/>
</dbReference>
<evidence type="ECO:0000256" key="37">
    <source>
        <dbReference type="ARBA" id="ARBA00052772"/>
    </source>
</evidence>
<comment type="catalytic activity">
    <reaction evidence="18">
        <text>(9Z)-hexadecenoyl-CoA + H2O = (9Z)-hexadecenoate + CoA + H(+)</text>
        <dbReference type="Rhea" id="RHEA:40131"/>
        <dbReference type="ChEBI" id="CHEBI:15377"/>
        <dbReference type="ChEBI" id="CHEBI:15378"/>
        <dbReference type="ChEBI" id="CHEBI:32372"/>
        <dbReference type="ChEBI" id="CHEBI:57287"/>
        <dbReference type="ChEBI" id="CHEBI:61540"/>
    </reaction>
    <physiologicalReaction direction="left-to-right" evidence="18">
        <dbReference type="Rhea" id="RHEA:40132"/>
    </physiologicalReaction>
</comment>
<organism evidence="51 52">
    <name type="scientific">Trichoplax adhaerens</name>
    <name type="common">Trichoplax reptans</name>
    <dbReference type="NCBI Taxonomy" id="10228"/>
    <lineage>
        <taxon>Eukaryota</taxon>
        <taxon>Metazoa</taxon>
        <taxon>Placozoa</taxon>
        <taxon>Uniplacotomia</taxon>
        <taxon>Trichoplacea</taxon>
        <taxon>Trichoplacidae</taxon>
        <taxon>Trichoplax</taxon>
    </lineage>
</organism>
<comment type="catalytic activity">
    <reaction evidence="31">
        <text>(9Z,12Z)-octadecadienoyl-CoA + H2O = (9Z,12Z)-octadecadienoate + CoA + H(+)</text>
        <dbReference type="Rhea" id="RHEA:40143"/>
        <dbReference type="ChEBI" id="CHEBI:15377"/>
        <dbReference type="ChEBI" id="CHEBI:15378"/>
        <dbReference type="ChEBI" id="CHEBI:30245"/>
        <dbReference type="ChEBI" id="CHEBI:57287"/>
        <dbReference type="ChEBI" id="CHEBI:57383"/>
    </reaction>
    <physiologicalReaction direction="left-to-right" evidence="31">
        <dbReference type="Rhea" id="RHEA:40144"/>
    </physiologicalReaction>
</comment>
<dbReference type="KEGG" id="tad:TRIADDRAFT_50197"/>
<keyword evidence="9" id="KW-0576">Peroxisome</keyword>
<evidence type="ECO:0000256" key="21">
    <source>
        <dbReference type="ARBA" id="ARBA00051113"/>
    </source>
</evidence>
<feature type="domain" description="Acyl-CoA thioesterase-like N-terminal HotDog" evidence="50">
    <location>
        <begin position="20"/>
        <end position="103"/>
    </location>
</feature>
<dbReference type="EC" id="3.1.2.3" evidence="42"/>
<dbReference type="GO" id="GO:0005782">
    <property type="term" value="C:peroxisomal matrix"/>
    <property type="evidence" value="ECO:0000318"/>
    <property type="project" value="GO_Central"/>
</dbReference>
<comment type="subunit">
    <text evidence="3">Homodimer.</text>
</comment>
<comment type="catalytic activity">
    <reaction evidence="11">
        <text>(9Z)-octadecenoyl-CoA + H2O = (9Z)-octadecenoate + CoA + H(+)</text>
        <dbReference type="Rhea" id="RHEA:40139"/>
        <dbReference type="ChEBI" id="CHEBI:15377"/>
        <dbReference type="ChEBI" id="CHEBI:15378"/>
        <dbReference type="ChEBI" id="CHEBI:30823"/>
        <dbReference type="ChEBI" id="CHEBI:57287"/>
        <dbReference type="ChEBI" id="CHEBI:57387"/>
    </reaction>
    <physiologicalReaction direction="left-to-right" evidence="11">
        <dbReference type="Rhea" id="RHEA:40140"/>
    </physiologicalReaction>
</comment>
<evidence type="ECO:0000256" key="8">
    <source>
        <dbReference type="ARBA" id="ARBA00023098"/>
    </source>
</evidence>
<dbReference type="InterPro" id="IPR029069">
    <property type="entry name" value="HotDog_dom_sf"/>
</dbReference>
<comment type="catalytic activity">
    <reaction evidence="26">
        <text>prostaglandin F2alpha-CoA + H2O = prostaglandin F2alpha + CoA + H(+)</text>
        <dbReference type="Rhea" id="RHEA:59948"/>
        <dbReference type="ChEBI" id="CHEBI:15377"/>
        <dbReference type="ChEBI" id="CHEBI:15378"/>
        <dbReference type="ChEBI" id="CHEBI:57287"/>
        <dbReference type="ChEBI" id="CHEBI:57404"/>
        <dbReference type="ChEBI" id="CHEBI:143532"/>
    </reaction>
    <physiologicalReaction direction="left-to-right" evidence="26">
        <dbReference type="Rhea" id="RHEA:59949"/>
    </physiologicalReaction>
</comment>
<comment type="catalytic activity">
    <reaction evidence="27">
        <text>octadecanoyl-CoA + H2O = octadecanoate + CoA + H(+)</text>
        <dbReference type="Rhea" id="RHEA:30139"/>
        <dbReference type="ChEBI" id="CHEBI:15377"/>
        <dbReference type="ChEBI" id="CHEBI:15378"/>
        <dbReference type="ChEBI" id="CHEBI:25629"/>
        <dbReference type="ChEBI" id="CHEBI:57287"/>
        <dbReference type="ChEBI" id="CHEBI:57394"/>
    </reaction>
    <physiologicalReaction direction="left-to-right" evidence="27">
        <dbReference type="Rhea" id="RHEA:30140"/>
    </physiologicalReaction>
</comment>
<evidence type="ECO:0000256" key="32">
    <source>
        <dbReference type="ARBA" id="ARBA00052008"/>
    </source>
</evidence>
<evidence type="ECO:0000256" key="33">
    <source>
        <dbReference type="ARBA" id="ARBA00052034"/>
    </source>
</evidence>
<evidence type="ECO:0000256" key="38">
    <source>
        <dbReference type="ARBA" id="ARBA00052821"/>
    </source>
</evidence>
<comment type="catalytic activity">
    <reaction evidence="17">
        <text>acetoacetyl-CoA + H2O = acetoacetate + CoA + H(+)</text>
        <dbReference type="Rhea" id="RHEA:15673"/>
        <dbReference type="ChEBI" id="CHEBI:13705"/>
        <dbReference type="ChEBI" id="CHEBI:15377"/>
        <dbReference type="ChEBI" id="CHEBI:15378"/>
        <dbReference type="ChEBI" id="CHEBI:57286"/>
        <dbReference type="ChEBI" id="CHEBI:57287"/>
        <dbReference type="EC" id="3.1.2.11"/>
    </reaction>
    <physiologicalReaction direction="left-to-right" evidence="17">
        <dbReference type="Rhea" id="RHEA:15674"/>
    </physiologicalReaction>
</comment>
<dbReference type="eggNOG" id="KOG3016">
    <property type="taxonomic scope" value="Eukaryota"/>
</dbReference>
<evidence type="ECO:0000256" key="42">
    <source>
        <dbReference type="ARBA" id="ARBA00066314"/>
    </source>
</evidence>
<evidence type="ECO:0000256" key="13">
    <source>
        <dbReference type="ARBA" id="ARBA00047969"/>
    </source>
</evidence>
<comment type="catalytic activity">
    <reaction evidence="16">
        <text>hexanoyl-CoA + H2O = hexanoate + CoA + H(+)</text>
        <dbReference type="Rhea" id="RHEA:40115"/>
        <dbReference type="ChEBI" id="CHEBI:15377"/>
        <dbReference type="ChEBI" id="CHEBI:15378"/>
        <dbReference type="ChEBI" id="CHEBI:17120"/>
        <dbReference type="ChEBI" id="CHEBI:57287"/>
        <dbReference type="ChEBI" id="CHEBI:62620"/>
    </reaction>
    <physiologicalReaction direction="left-to-right" evidence="16">
        <dbReference type="Rhea" id="RHEA:40116"/>
    </physiologicalReaction>
</comment>
<proteinExistence type="inferred from homology"/>
<keyword evidence="8" id="KW-0443">Lipid metabolism</keyword>
<dbReference type="FunCoup" id="B3RVE3">
    <property type="interactions" value="335"/>
</dbReference>
<evidence type="ECO:0000256" key="35">
    <source>
        <dbReference type="ARBA" id="ARBA00052112"/>
    </source>
</evidence>
<dbReference type="FunFam" id="2.40.160.210:FF:000002">
    <property type="entry name" value="acyl-coenzyme A thioesterase 8"/>
    <property type="match status" value="1"/>
</dbReference>
<comment type="catalytic activity">
    <reaction evidence="35">
        <text>4,8-dimethylnonanoyl-CoA + H2O = 4,8-dimethylnonanoate + CoA + H(+)</text>
        <dbReference type="Rhea" id="RHEA:40223"/>
        <dbReference type="ChEBI" id="CHEBI:15377"/>
        <dbReference type="ChEBI" id="CHEBI:15378"/>
        <dbReference type="ChEBI" id="CHEBI:57287"/>
        <dbReference type="ChEBI" id="CHEBI:77061"/>
        <dbReference type="ChEBI" id="CHEBI:77063"/>
    </reaction>
    <physiologicalReaction direction="left-to-right" evidence="35">
        <dbReference type="Rhea" id="RHEA:40224"/>
    </physiologicalReaction>
</comment>
<dbReference type="InterPro" id="IPR049449">
    <property type="entry name" value="TesB_ACOT8-like_N"/>
</dbReference>
<comment type="catalytic activity">
    <reaction evidence="36">
        <text>3alpha,7alpha,12alpha-trihydroxy-5beta-cholestan-26-oyl-CoA + H2O = 3alpha,7alpha,12alpha-trihydroxy-5beta-cholestan-26-oate + CoA + H(+)</text>
        <dbReference type="Rhea" id="RHEA:59936"/>
        <dbReference type="ChEBI" id="CHEBI:15377"/>
        <dbReference type="ChEBI" id="CHEBI:15378"/>
        <dbReference type="ChEBI" id="CHEBI:57287"/>
        <dbReference type="ChEBI" id="CHEBI:63001"/>
        <dbReference type="ChEBI" id="CHEBI:85674"/>
    </reaction>
    <physiologicalReaction direction="left-to-right" evidence="36">
        <dbReference type="Rhea" id="RHEA:59937"/>
    </physiologicalReaction>
</comment>
<evidence type="ECO:0000256" key="15">
    <source>
        <dbReference type="ARBA" id="ARBA00048180"/>
    </source>
</evidence>
<evidence type="ECO:0000256" key="20">
    <source>
        <dbReference type="ARBA" id="ARBA00050783"/>
    </source>
</evidence>
<comment type="catalytic activity">
    <reaction evidence="37">
        <text>propanoyl-CoA + H2O = propanoate + CoA + H(+)</text>
        <dbReference type="Rhea" id="RHEA:40103"/>
        <dbReference type="ChEBI" id="CHEBI:15377"/>
        <dbReference type="ChEBI" id="CHEBI:15378"/>
        <dbReference type="ChEBI" id="CHEBI:17272"/>
        <dbReference type="ChEBI" id="CHEBI:57287"/>
        <dbReference type="ChEBI" id="CHEBI:57392"/>
    </reaction>
    <physiologicalReaction direction="left-to-right" evidence="37">
        <dbReference type="Rhea" id="RHEA:40104"/>
    </physiologicalReaction>
</comment>
<dbReference type="CDD" id="cd03445">
    <property type="entry name" value="Thioesterase_II_repeat2"/>
    <property type="match status" value="1"/>
</dbReference>
<evidence type="ECO:0000256" key="19">
    <source>
        <dbReference type="ARBA" id="ARBA00050576"/>
    </source>
</evidence>
<dbReference type="STRING" id="10228.B3RVE3"/>
<dbReference type="Pfam" id="PF02551">
    <property type="entry name" value="Acyl_CoA_thio"/>
    <property type="match status" value="1"/>
</dbReference>
<comment type="catalytic activity">
    <reaction evidence="20">
        <text>(9Z)-tetradecenoyl-CoA + H2O = (9Z)-tetradecenoate + CoA + H(+)</text>
        <dbReference type="Rhea" id="RHEA:40135"/>
        <dbReference type="ChEBI" id="CHEBI:15377"/>
        <dbReference type="ChEBI" id="CHEBI:15378"/>
        <dbReference type="ChEBI" id="CHEBI:32370"/>
        <dbReference type="ChEBI" id="CHEBI:57287"/>
        <dbReference type="ChEBI" id="CHEBI:65060"/>
    </reaction>
    <physiologicalReaction direction="left-to-right" evidence="20">
        <dbReference type="Rhea" id="RHEA:40136"/>
    </physiologicalReaction>
</comment>
<evidence type="ECO:0000256" key="39">
    <source>
        <dbReference type="ARBA" id="ARBA00052880"/>
    </source>
</evidence>
<sequence>MHLLDELEELDVDLFRATTSWQPPFTQRIYGGQVIGQALVAASKTVDEQFSPHSLHSYFLRHGDPSIPVIYKVERTRNGRSYCSRNVYAIQRGLTIYTSQISFSKFEKSVIEHQNDMPNAPDPESLPTTKERLQGYLERGVRGDRNRSAIEKAIASEIPLDIRPCDRKRIGFFDPDFESKAPYQLVWIKTVDKIGPGFEKLHQCIAGYASDYSLLQTARLPHPKFRVNFASSLDHSMWFHLPFRADEWMLYELESPKANNGRALVFGKLFTQDGRLAVTVAQEGVLRGVIKDHPSRL</sequence>
<keyword evidence="52" id="KW-1185">Reference proteome</keyword>
<keyword evidence="6" id="KW-0378">Hydrolase</keyword>